<sequence>MSTGRNTEVIREYLTYLRVEKGLRPLTCEAYERDLLQFAEFLERENVLLVTARQQEVAGFLEHLRMHGVESRSMARKLSCLRGFYKWLLLDKRIQHDPTMNLESPEAWKVLPKSLAPTEVNSMLERAAIAAEHPEADAIALRDRAILELLYAGGLRVSELTGLCVADLSLDAGRALVRGKGDKERIVPLGALCLKAIAEYLERGRPALVRGGRANQLFLSTRGKALSREWVWKLVKSSDSHASPHKLRHSCATHMVEHGADLRTVQTFLGHADIATTQVYTHLALGRLKAVHRMHHPRAKRTVQEP</sequence>
<evidence type="ECO:0000256" key="6">
    <source>
        <dbReference type="ARBA" id="ARBA00023125"/>
    </source>
</evidence>
<dbReference type="InterPro" id="IPR011010">
    <property type="entry name" value="DNA_brk_join_enz"/>
</dbReference>
<keyword evidence="13" id="KW-1185">Reference proteome</keyword>
<dbReference type="GO" id="GO:0005737">
    <property type="term" value="C:cytoplasm"/>
    <property type="evidence" value="ECO:0007669"/>
    <property type="project" value="UniProtKB-SubCell"/>
</dbReference>
<dbReference type="InterPro" id="IPR002104">
    <property type="entry name" value="Integrase_catalytic"/>
</dbReference>
<dbReference type="PROSITE" id="PS51898">
    <property type="entry name" value="TYR_RECOMBINASE"/>
    <property type="match status" value="1"/>
</dbReference>
<gene>
    <name evidence="9" type="primary">xerC</name>
    <name evidence="12" type="ORF">H7849_11105</name>
</gene>
<dbReference type="GO" id="GO:0006313">
    <property type="term" value="P:DNA transposition"/>
    <property type="evidence" value="ECO:0007669"/>
    <property type="project" value="UniProtKB-UniRule"/>
</dbReference>
<feature type="domain" description="Core-binding (CB)" evidence="11">
    <location>
        <begin position="4"/>
        <end position="89"/>
    </location>
</feature>
<dbReference type="GO" id="GO:0003677">
    <property type="term" value="F:DNA binding"/>
    <property type="evidence" value="ECO:0007669"/>
    <property type="project" value="UniProtKB-UniRule"/>
</dbReference>
<keyword evidence="7 9" id="KW-0233">DNA recombination</keyword>
<dbReference type="GO" id="GO:0009037">
    <property type="term" value="F:tyrosine-based site-specific recombinase activity"/>
    <property type="evidence" value="ECO:0007669"/>
    <property type="project" value="UniProtKB-UniRule"/>
</dbReference>
<dbReference type="KEGG" id="adin:H7849_11105"/>
<dbReference type="PROSITE" id="PS51900">
    <property type="entry name" value="CB"/>
    <property type="match status" value="1"/>
</dbReference>
<keyword evidence="5 9" id="KW-0229">DNA integration</keyword>
<dbReference type="InterPro" id="IPR044068">
    <property type="entry name" value="CB"/>
</dbReference>
<dbReference type="InterPro" id="IPR023009">
    <property type="entry name" value="Tyrosine_recombinase_XerC/XerD"/>
</dbReference>
<dbReference type="SUPFAM" id="SSF47823">
    <property type="entry name" value="lambda integrase-like, N-terminal domain"/>
    <property type="match status" value="1"/>
</dbReference>
<evidence type="ECO:0000313" key="13">
    <source>
        <dbReference type="Proteomes" id="UP000515312"/>
    </source>
</evidence>
<reference evidence="12 13" key="1">
    <citation type="submission" date="2020-08" db="EMBL/GenBank/DDBJ databases">
        <title>Edaphobacter telluris sp. nov. and Acidobacterium dinghuensis sp. nov., two acidobacteria isolated from forest soil.</title>
        <authorList>
            <person name="Fu J."/>
            <person name="Qiu L."/>
        </authorList>
    </citation>
    <scope>NUCLEOTIDE SEQUENCE [LARGE SCALE GENOMIC DNA]</scope>
    <source>
        <strain evidence="12">4Y35</strain>
    </source>
</reference>
<evidence type="ECO:0000256" key="9">
    <source>
        <dbReference type="HAMAP-Rule" id="MF_01808"/>
    </source>
</evidence>
<dbReference type="PANTHER" id="PTHR30349">
    <property type="entry name" value="PHAGE INTEGRASE-RELATED"/>
    <property type="match status" value="1"/>
</dbReference>
<dbReference type="NCBIfam" id="NF001399">
    <property type="entry name" value="PRK00283.1"/>
    <property type="match status" value="1"/>
</dbReference>
<feature type="active site" evidence="9">
    <location>
        <position position="245"/>
    </location>
</feature>
<evidence type="ECO:0000313" key="12">
    <source>
        <dbReference type="EMBL" id="QNI34927.1"/>
    </source>
</evidence>
<organism evidence="12 13">
    <name type="scientific">Alloacidobacterium dinghuense</name>
    <dbReference type="NCBI Taxonomy" id="2763107"/>
    <lineage>
        <taxon>Bacteria</taxon>
        <taxon>Pseudomonadati</taxon>
        <taxon>Acidobacteriota</taxon>
        <taxon>Terriglobia</taxon>
        <taxon>Terriglobales</taxon>
        <taxon>Acidobacteriaceae</taxon>
        <taxon>Alloacidobacterium</taxon>
    </lineage>
</organism>
<dbReference type="HAMAP" id="MF_01808">
    <property type="entry name" value="Recomb_XerC_XerD"/>
    <property type="match status" value="1"/>
</dbReference>
<evidence type="ECO:0000256" key="8">
    <source>
        <dbReference type="ARBA" id="ARBA00023306"/>
    </source>
</evidence>
<evidence type="ECO:0000256" key="4">
    <source>
        <dbReference type="ARBA" id="ARBA00022829"/>
    </source>
</evidence>
<feature type="active site" evidence="9">
    <location>
        <position position="248"/>
    </location>
</feature>
<feature type="active site" evidence="9">
    <location>
        <position position="271"/>
    </location>
</feature>
<keyword evidence="6 9" id="KW-0238">DNA-binding</keyword>
<name>A0A7G8BQV7_9BACT</name>
<dbReference type="GO" id="GO:0007059">
    <property type="term" value="P:chromosome segregation"/>
    <property type="evidence" value="ECO:0007669"/>
    <property type="project" value="UniProtKB-UniRule"/>
</dbReference>
<proteinExistence type="inferred from homology"/>
<evidence type="ECO:0000256" key="1">
    <source>
        <dbReference type="ARBA" id="ARBA00004496"/>
    </source>
</evidence>
<dbReference type="Pfam" id="PF02899">
    <property type="entry name" value="Phage_int_SAM_1"/>
    <property type="match status" value="1"/>
</dbReference>
<dbReference type="Pfam" id="PF00589">
    <property type="entry name" value="Phage_integrase"/>
    <property type="match status" value="1"/>
</dbReference>
<dbReference type="Proteomes" id="UP000515312">
    <property type="component" value="Chromosome"/>
</dbReference>
<dbReference type="SUPFAM" id="SSF56349">
    <property type="entry name" value="DNA breaking-rejoining enzymes"/>
    <property type="match status" value="1"/>
</dbReference>
<evidence type="ECO:0000259" key="10">
    <source>
        <dbReference type="PROSITE" id="PS51898"/>
    </source>
</evidence>
<dbReference type="InterPro" id="IPR010998">
    <property type="entry name" value="Integrase_recombinase_N"/>
</dbReference>
<evidence type="ECO:0000259" key="11">
    <source>
        <dbReference type="PROSITE" id="PS51900"/>
    </source>
</evidence>
<feature type="active site" evidence="9">
    <location>
        <position position="156"/>
    </location>
</feature>
<keyword evidence="4 9" id="KW-0159">Chromosome partition</keyword>
<dbReference type="GO" id="GO:0051301">
    <property type="term" value="P:cell division"/>
    <property type="evidence" value="ECO:0007669"/>
    <property type="project" value="UniProtKB-KW"/>
</dbReference>
<keyword evidence="2 9" id="KW-0963">Cytoplasm</keyword>
<dbReference type="InterPro" id="IPR013762">
    <property type="entry name" value="Integrase-like_cat_sf"/>
</dbReference>
<dbReference type="Gene3D" id="1.10.443.10">
    <property type="entry name" value="Intergrase catalytic core"/>
    <property type="match status" value="1"/>
</dbReference>
<accession>A0A7G8BQV7</accession>
<dbReference type="PANTHER" id="PTHR30349:SF81">
    <property type="entry name" value="TYROSINE RECOMBINASE XERC"/>
    <property type="match status" value="1"/>
</dbReference>
<keyword evidence="8 9" id="KW-0131">Cell cycle</keyword>
<comment type="function">
    <text evidence="9">Site-specific tyrosine recombinase, which acts by catalyzing the cutting and rejoining of the recombining DNA molecules. The XerC-XerD complex is essential to convert dimers of the bacterial chromosome into monomers to permit their segregation at cell division. It also contributes to the segregational stability of plasmids.</text>
</comment>
<dbReference type="CDD" id="cd00798">
    <property type="entry name" value="INT_XerDC_C"/>
    <property type="match status" value="1"/>
</dbReference>
<comment type="subunit">
    <text evidence="9">Forms a cyclic heterotetrameric complex composed of two molecules of XerC and two molecules of XerD.</text>
</comment>
<feature type="active site" description="O-(3'-phospho-DNA)-tyrosine intermediate" evidence="9">
    <location>
        <position position="280"/>
    </location>
</feature>
<evidence type="ECO:0000256" key="2">
    <source>
        <dbReference type="ARBA" id="ARBA00022490"/>
    </source>
</evidence>
<evidence type="ECO:0000256" key="5">
    <source>
        <dbReference type="ARBA" id="ARBA00022908"/>
    </source>
</evidence>
<dbReference type="InterPro" id="IPR050090">
    <property type="entry name" value="Tyrosine_recombinase_XerCD"/>
</dbReference>
<protein>
    <recommendedName>
        <fullName evidence="9">Tyrosine recombinase XerC</fullName>
    </recommendedName>
</protein>
<dbReference type="EMBL" id="CP060394">
    <property type="protein sequence ID" value="QNI34927.1"/>
    <property type="molecule type" value="Genomic_DNA"/>
</dbReference>
<comment type="subcellular location">
    <subcellularLocation>
        <location evidence="1 9">Cytoplasm</location>
    </subcellularLocation>
</comment>
<comment type="similarity">
    <text evidence="9">Belongs to the 'phage' integrase family. XerC subfamily.</text>
</comment>
<keyword evidence="3 9" id="KW-0132">Cell division</keyword>
<dbReference type="AlphaFoldDB" id="A0A7G8BQV7"/>
<evidence type="ECO:0000256" key="7">
    <source>
        <dbReference type="ARBA" id="ARBA00023172"/>
    </source>
</evidence>
<dbReference type="Gene3D" id="1.10.150.130">
    <property type="match status" value="1"/>
</dbReference>
<feature type="active site" evidence="9">
    <location>
        <position position="180"/>
    </location>
</feature>
<feature type="domain" description="Tyr recombinase" evidence="10">
    <location>
        <begin position="110"/>
        <end position="293"/>
    </location>
</feature>
<evidence type="ECO:0000256" key="3">
    <source>
        <dbReference type="ARBA" id="ARBA00022618"/>
    </source>
</evidence>
<dbReference type="InterPro" id="IPR004107">
    <property type="entry name" value="Integrase_SAM-like_N"/>
</dbReference>